<organism evidence="1 2">
    <name type="scientific">Fusarium oxysporum (strain Fo5176)</name>
    <name type="common">Fusarium vascular wilt</name>
    <dbReference type="NCBI Taxonomy" id="660025"/>
    <lineage>
        <taxon>Eukaryota</taxon>
        <taxon>Fungi</taxon>
        <taxon>Dikarya</taxon>
        <taxon>Ascomycota</taxon>
        <taxon>Pezizomycotina</taxon>
        <taxon>Sordariomycetes</taxon>
        <taxon>Hypocreomycetidae</taxon>
        <taxon>Hypocreales</taxon>
        <taxon>Nectriaceae</taxon>
        <taxon>Fusarium</taxon>
        <taxon>Fusarium oxysporum species complex</taxon>
    </lineage>
</organism>
<dbReference type="AlphaFoldDB" id="A0A0D2XSD0"/>
<evidence type="ECO:0000313" key="2">
    <source>
        <dbReference type="Proteomes" id="UP000002489"/>
    </source>
</evidence>
<evidence type="ECO:0000313" key="1">
    <source>
        <dbReference type="EnsemblFungi" id="FOXG_06882P0"/>
    </source>
</evidence>
<reference evidence="1" key="2">
    <citation type="submission" date="2025-05" db="UniProtKB">
        <authorList>
            <consortium name="EnsemblFungi"/>
        </authorList>
    </citation>
    <scope>IDENTIFICATION</scope>
    <source>
        <strain evidence="1">4287 / CBS 123668 / FGSC 9935 / NRRL 34936</strain>
    </source>
</reference>
<dbReference type="Proteomes" id="UP000002489">
    <property type="component" value="Unassembled WGS sequence"/>
</dbReference>
<accession>A0A0D2XSD0</accession>
<dbReference type="EnsemblFungi" id="FOXG_06882T0">
    <property type="protein sequence ID" value="FOXG_06882P0"/>
    <property type="gene ID" value="FOXG_06882"/>
</dbReference>
<protein>
    <submittedName>
        <fullName evidence="1">Uncharacterized protein</fullName>
    </submittedName>
</protein>
<sequence length="104" mass="11732">MRQTTAPPQSCPPRMIFFIFGDKICQVSDVLGDAPQGVRAWLTRGAGKAETKHVWRDDLISMRLQTRDLIPPAEGQIRKSMQKDNCREGILDPKLVDHIFKSGI</sequence>
<dbReference type="EnsemblFungi" id="FOXG_16250T0">
    <property type="protein sequence ID" value="FOXG_16250P0"/>
    <property type="gene ID" value="FOXG_16250"/>
</dbReference>
<proteinExistence type="predicted"/>
<name>A0A0D2XSD0_FUSOF</name>
<reference evidence="2" key="1">
    <citation type="journal article" date="2012" name="Mol. Plant Microbe Interact.">
        <title>A highly conserved effector in Fusarium oxysporum is required for full virulence on Arabidopsis.</title>
        <authorList>
            <person name="Thatcher L.F."/>
            <person name="Gardiner D.M."/>
            <person name="Kazan K."/>
            <person name="Manners J."/>
        </authorList>
    </citation>
    <scope>NUCLEOTIDE SEQUENCE [LARGE SCALE GENOMIC DNA]</scope>
    <source>
        <strain evidence="2">Fo5176</strain>
    </source>
</reference>